<dbReference type="RefSeq" id="WP_281253821.1">
    <property type="nucleotide sequence ID" value="NZ_OBEK01000003.1"/>
</dbReference>
<sequence>MKSLIIIAAAAATAYVYVIKKENQIRKYEQLDHGEETRCM</sequence>
<organism evidence="1 2">
    <name type="scientific">Terribacillus aidingensis</name>
    <dbReference type="NCBI Taxonomy" id="586416"/>
    <lineage>
        <taxon>Bacteria</taxon>
        <taxon>Bacillati</taxon>
        <taxon>Bacillota</taxon>
        <taxon>Bacilli</taxon>
        <taxon>Bacillales</taxon>
        <taxon>Bacillaceae</taxon>
        <taxon>Terribacillus</taxon>
    </lineage>
</organism>
<evidence type="ECO:0000313" key="1">
    <source>
        <dbReference type="EMBL" id="SNZ14516.1"/>
    </source>
</evidence>
<proteinExistence type="predicted"/>
<evidence type="ECO:0000313" key="2">
    <source>
        <dbReference type="Proteomes" id="UP000219356"/>
    </source>
</evidence>
<reference evidence="2" key="1">
    <citation type="submission" date="2017-09" db="EMBL/GenBank/DDBJ databases">
        <authorList>
            <person name="Varghese N."/>
            <person name="Submissions S."/>
        </authorList>
    </citation>
    <scope>NUCLEOTIDE SEQUENCE [LARGE SCALE GENOMIC DNA]</scope>
    <source>
        <strain evidence="2">CGMCC 1.8913</strain>
    </source>
</reference>
<gene>
    <name evidence="1" type="ORF">SAMN05421503_2438</name>
</gene>
<accession>A0A285P2Y3</accession>
<dbReference type="EMBL" id="OBEK01000003">
    <property type="protein sequence ID" value="SNZ14516.1"/>
    <property type="molecule type" value="Genomic_DNA"/>
</dbReference>
<keyword evidence="2" id="KW-1185">Reference proteome</keyword>
<dbReference type="Proteomes" id="UP000219356">
    <property type="component" value="Unassembled WGS sequence"/>
</dbReference>
<protein>
    <submittedName>
        <fullName evidence="1">Uncharacterized protein</fullName>
    </submittedName>
</protein>
<dbReference type="AlphaFoldDB" id="A0A285P2Y3"/>
<name>A0A285P2Y3_9BACI</name>